<evidence type="ECO:0000256" key="6">
    <source>
        <dbReference type="ARBA" id="ARBA00023002"/>
    </source>
</evidence>
<evidence type="ECO:0000256" key="12">
    <source>
        <dbReference type="SAM" id="Phobius"/>
    </source>
</evidence>
<dbReference type="EMBL" id="ATMH01005867">
    <property type="protein sequence ID" value="EPY27206.1"/>
    <property type="molecule type" value="Genomic_DNA"/>
</dbReference>
<evidence type="ECO:0000256" key="7">
    <source>
        <dbReference type="ARBA" id="ARBA00023004"/>
    </source>
</evidence>
<name>S9V6U9_9TRYP</name>
<keyword evidence="15" id="KW-1185">Reference proteome</keyword>
<feature type="transmembrane region" description="Helical" evidence="12">
    <location>
        <begin position="65"/>
        <end position="87"/>
    </location>
</feature>
<dbReference type="AlphaFoldDB" id="S9V6U9"/>
<evidence type="ECO:0000256" key="5">
    <source>
        <dbReference type="ARBA" id="ARBA00022989"/>
    </source>
</evidence>
<reference evidence="13" key="2">
    <citation type="submission" date="2013-03" db="EMBL/GenBank/DDBJ databases">
        <authorList>
            <person name="Motta M.C.M."/>
            <person name="Martins A.C.A."/>
            <person name="Preta C.M.C.C."/>
            <person name="Silva R."/>
            <person name="de Souza S.S."/>
            <person name="Klein C.C."/>
            <person name="de Almeida L.G.P."/>
            <person name="Cunha O.L."/>
            <person name="Colabardini A.C."/>
            <person name="Lima B.A."/>
            <person name="Machado C.R."/>
            <person name="Soares C.M.A."/>
            <person name="de Menezes C.B.A."/>
            <person name="Bartolomeu D.C."/>
            <person name="Grisard E.C."/>
            <person name="Fantinatti-Garboggini F."/>
            <person name="Rodrigues-Luiz G.F."/>
            <person name="Wagner G."/>
            <person name="Goldman G.H."/>
            <person name="Fietto J.L.R."/>
            <person name="Ciapina L.P."/>
            <person name="Brocchi M."/>
            <person name="Elias M.C."/>
            <person name="Goldman M.H.S."/>
            <person name="Sagot M.-F."/>
            <person name="Pereira M."/>
            <person name="Stoco P.H."/>
            <person name="Teixeira S.M.R."/>
            <person name="de Mendonca-Neto R.P."/>
            <person name="Maciel T.E.F."/>
            <person name="Mendes T.A.O."/>
            <person name="Urmenyi T.P."/>
            <person name="Teixeira M.M.G."/>
            <person name="de Camargo E.F.P."/>
            <person name="de Sousa W."/>
            <person name="Schenkman S."/>
            <person name="de Vasconcelos A.T.R."/>
        </authorList>
    </citation>
    <scope>NUCLEOTIDE SEQUENCE</scope>
</reference>
<keyword evidence="3 12" id="KW-0812">Transmembrane</keyword>
<keyword evidence="7" id="KW-0408">Iron</keyword>
<dbReference type="Proteomes" id="UP000015354">
    <property type="component" value="Unassembled WGS sequence"/>
</dbReference>
<feature type="transmembrane region" description="Helical" evidence="12">
    <location>
        <begin position="20"/>
        <end position="44"/>
    </location>
</feature>
<keyword evidence="9 12" id="KW-0472">Membrane</keyword>
<evidence type="ECO:0000313" key="14">
    <source>
        <dbReference type="EMBL" id="EPY27206.1"/>
    </source>
</evidence>
<evidence type="ECO:0000256" key="3">
    <source>
        <dbReference type="ARBA" id="ARBA00022692"/>
    </source>
</evidence>
<dbReference type="InterPro" id="IPR003780">
    <property type="entry name" value="COX15/CtaA_fam"/>
</dbReference>
<dbReference type="EMBL" id="ATMH01008176">
    <property type="protein sequence ID" value="EPY22681.1"/>
    <property type="molecule type" value="Genomic_DNA"/>
</dbReference>
<evidence type="ECO:0000256" key="10">
    <source>
        <dbReference type="ARBA" id="ARBA00044501"/>
    </source>
</evidence>
<evidence type="ECO:0000256" key="9">
    <source>
        <dbReference type="ARBA" id="ARBA00023136"/>
    </source>
</evidence>
<dbReference type="PANTHER" id="PTHR23289:SF2">
    <property type="entry name" value="CYTOCHROME C OXIDASE ASSEMBLY PROTEIN COX15 HOMOLOG"/>
    <property type="match status" value="1"/>
</dbReference>
<comment type="cofactor">
    <cofactor evidence="1">
        <name>heme b</name>
        <dbReference type="ChEBI" id="CHEBI:60344"/>
    </cofactor>
</comment>
<evidence type="ECO:0000256" key="1">
    <source>
        <dbReference type="ARBA" id="ARBA00001970"/>
    </source>
</evidence>
<proteinExistence type="predicted"/>
<dbReference type="GO" id="GO:0006784">
    <property type="term" value="P:heme A biosynthetic process"/>
    <property type="evidence" value="ECO:0007669"/>
    <property type="project" value="InterPro"/>
</dbReference>
<comment type="catalytic activity">
    <reaction evidence="11">
        <text>Fe(II)-heme o + 2 A + H2O = Fe(II)-heme a + 2 AH2</text>
        <dbReference type="Rhea" id="RHEA:63388"/>
        <dbReference type="ChEBI" id="CHEBI:13193"/>
        <dbReference type="ChEBI" id="CHEBI:15377"/>
        <dbReference type="ChEBI" id="CHEBI:17499"/>
        <dbReference type="ChEBI" id="CHEBI:60530"/>
        <dbReference type="ChEBI" id="CHEBI:61715"/>
        <dbReference type="EC" id="1.17.99.9"/>
    </reaction>
    <physiologicalReaction direction="left-to-right" evidence="11">
        <dbReference type="Rhea" id="RHEA:63389"/>
    </physiologicalReaction>
</comment>
<dbReference type="GO" id="GO:0005743">
    <property type="term" value="C:mitochondrial inner membrane"/>
    <property type="evidence" value="ECO:0007669"/>
    <property type="project" value="TreeGrafter"/>
</dbReference>
<keyword evidence="8" id="KW-0350">Heme biosynthesis</keyword>
<comment type="subcellular location">
    <subcellularLocation>
        <location evidence="2">Membrane</location>
        <topology evidence="2">Multi-pass membrane protein</topology>
    </subcellularLocation>
</comment>
<comment type="caution">
    <text evidence="13">The sequence shown here is derived from an EMBL/GenBank/DDBJ whole genome shotgun (WGS) entry which is preliminary data.</text>
</comment>
<evidence type="ECO:0000256" key="4">
    <source>
        <dbReference type="ARBA" id="ARBA00022723"/>
    </source>
</evidence>
<keyword evidence="6" id="KW-0560">Oxidoreductase</keyword>
<dbReference type="GO" id="GO:0016653">
    <property type="term" value="F:oxidoreductase activity, acting on NAD(P)H, heme protein as acceptor"/>
    <property type="evidence" value="ECO:0007669"/>
    <property type="project" value="TreeGrafter"/>
</dbReference>
<organism evidence="13 15">
    <name type="scientific">Strigomonas culicis</name>
    <dbReference type="NCBI Taxonomy" id="28005"/>
    <lineage>
        <taxon>Eukaryota</taxon>
        <taxon>Discoba</taxon>
        <taxon>Euglenozoa</taxon>
        <taxon>Kinetoplastea</taxon>
        <taxon>Metakinetoplastina</taxon>
        <taxon>Trypanosomatida</taxon>
        <taxon>Trypanosomatidae</taxon>
        <taxon>Strigomonadinae</taxon>
        <taxon>Strigomonas</taxon>
    </lineage>
</organism>
<accession>S9V6U9</accession>
<evidence type="ECO:0000313" key="15">
    <source>
        <dbReference type="Proteomes" id="UP000015354"/>
    </source>
</evidence>
<keyword evidence="4" id="KW-0479">Metal-binding</keyword>
<dbReference type="Pfam" id="PF02628">
    <property type="entry name" value="COX15-CtaA"/>
    <property type="match status" value="1"/>
</dbReference>
<dbReference type="GO" id="GO:0120547">
    <property type="term" value="F:heme A synthase activity"/>
    <property type="evidence" value="ECO:0007669"/>
    <property type="project" value="UniProtKB-EC"/>
</dbReference>
<reference evidence="13 15" key="1">
    <citation type="journal article" date="2013" name="PLoS ONE">
        <title>Predicting the Proteins of Angomonas deanei, Strigomonas culicis and Their Respective Endosymbionts Reveals New Aspects of the Trypanosomatidae Family.</title>
        <authorList>
            <person name="Motta M.C."/>
            <person name="Martins A.C."/>
            <person name="de Souza S.S."/>
            <person name="Catta-Preta C.M."/>
            <person name="Silva R."/>
            <person name="Klein C.C."/>
            <person name="de Almeida L.G."/>
            <person name="de Lima Cunha O."/>
            <person name="Ciapina L.P."/>
            <person name="Brocchi M."/>
            <person name="Colabardini A.C."/>
            <person name="de Araujo Lima B."/>
            <person name="Machado C.R."/>
            <person name="de Almeida Soares C.M."/>
            <person name="Probst C.M."/>
            <person name="de Menezes C.B."/>
            <person name="Thompson C.E."/>
            <person name="Bartholomeu D.C."/>
            <person name="Gradia D.F."/>
            <person name="Pavoni D.P."/>
            <person name="Grisard E.C."/>
            <person name="Fantinatti-Garboggini F."/>
            <person name="Marchini F.K."/>
            <person name="Rodrigues-Luiz G.F."/>
            <person name="Wagner G."/>
            <person name="Goldman G.H."/>
            <person name="Fietto J.L."/>
            <person name="Elias M.C."/>
            <person name="Goldman M.H."/>
            <person name="Sagot M.F."/>
            <person name="Pereira M."/>
            <person name="Stoco P.H."/>
            <person name="de Mendonca-Neto R.P."/>
            <person name="Teixeira S.M."/>
            <person name="Maciel T.E."/>
            <person name="de Oliveira Mendes T.A."/>
            <person name="Urmenyi T.P."/>
            <person name="de Souza W."/>
            <person name="Schenkman S."/>
            <person name="de Vasconcelos A.T."/>
        </authorList>
    </citation>
    <scope>NUCLEOTIDE SEQUENCE [LARGE SCALE GENOMIC DNA]</scope>
</reference>
<evidence type="ECO:0000313" key="13">
    <source>
        <dbReference type="EMBL" id="EPY22681.1"/>
    </source>
</evidence>
<gene>
    <name evidence="14" type="ORF">STCU_05867</name>
    <name evidence="13" type="ORF">STCU_08176</name>
</gene>
<feature type="transmembrane region" description="Helical" evidence="12">
    <location>
        <begin position="197"/>
        <end position="220"/>
    </location>
</feature>
<dbReference type="InterPro" id="IPR023754">
    <property type="entry name" value="HemeA_Synthase_type2"/>
</dbReference>
<dbReference type="OrthoDB" id="1726137at2759"/>
<evidence type="ECO:0000256" key="2">
    <source>
        <dbReference type="ARBA" id="ARBA00004141"/>
    </source>
</evidence>
<keyword evidence="5 12" id="KW-1133">Transmembrane helix</keyword>
<feature type="transmembrane region" description="Helical" evidence="12">
    <location>
        <begin position="165"/>
        <end position="185"/>
    </location>
</feature>
<protein>
    <submittedName>
        <fullName evidence="13">Cytochrome c oxidase assembly protein subunit 15</fullName>
    </submittedName>
</protein>
<sequence>MGWYMVRSGLDHKLTEERKWATVSAYRLASHLFLAFLIYSFMLRMGFGLKLPVCERFSGFERVQLWSRLSCGVMFVTAMSGAFVAGLDAGLLYNDGFPLMAGGIIPPLDHLFALDPMWRNFFENHSMVQTCHRLLAGLTFLLVMQLNRVSSSRRGVVVPRRVFRTLHAVNLALLLQVGLGVWTVVSQVDIPVAASHQLGALVLLTTLIRLCAVLGSRGVVLA</sequence>
<evidence type="ECO:0000256" key="11">
    <source>
        <dbReference type="ARBA" id="ARBA00048044"/>
    </source>
</evidence>
<dbReference type="GO" id="GO:0046872">
    <property type="term" value="F:metal ion binding"/>
    <property type="evidence" value="ECO:0007669"/>
    <property type="project" value="UniProtKB-KW"/>
</dbReference>
<dbReference type="PANTHER" id="PTHR23289">
    <property type="entry name" value="CYTOCHROME C OXIDASE ASSEMBLY PROTEIN COX15"/>
    <property type="match status" value="1"/>
</dbReference>
<evidence type="ECO:0000256" key="8">
    <source>
        <dbReference type="ARBA" id="ARBA00023133"/>
    </source>
</evidence>
<comment type="pathway">
    <text evidence="10">Porphyrin-containing compound metabolism; heme A biosynthesis; heme A from heme O: step 1/1.</text>
</comment>